<sequence>MTFASEFEILCSELSILWLRFKLWGQSIGLDLDLFNDIQSTLSSLPDVQSTIVQGVGNIVHLMTEIESIRYKYEFRPPLISDATQPNEKALLRSTISLSALSNTRAIKSLQQRIRDNQRQKSYFTIVKWTICDAKKFEDKVKQLKILIDGLEDVSLAAKVTHQLPAAVTSEDPDPPPYSVTLSQQSASSSNTQATIPSPDQISPPIHSQPSMPSPDSILLHDPEVAAHYTAMLQHCALPSGPQNQPRCRARDKMTRLSDRQFKELRTDVYDELFRRQFEGSTPSSLQKDIRYHPKRNQAREKLSTLPSHRFKDLVVDVLFELERRFPALQGSTSPGVSVLLMSSFSAPSLELCGTQRSSIPPPPLQDRATHPSTLPPTTPSPDPSPLLSRYSQRPSEISEQQSQIEGGGGAASRGSAEIFKSFRVSMTDPTWKVLPAALRKYNIEASADEYSLYVMYGDVERLMGLDEQPLVVFKELDRKGLKPMFMLRKLKGCEVIEPGKSRVVDSDAVL</sequence>
<dbReference type="Pfam" id="PF08518">
    <property type="entry name" value="GIT_SHD"/>
    <property type="match status" value="2"/>
</dbReference>
<dbReference type="Pfam" id="PF14479">
    <property type="entry name" value="HeLo"/>
    <property type="match status" value="1"/>
</dbReference>
<dbReference type="Pfam" id="PF00788">
    <property type="entry name" value="RA"/>
    <property type="match status" value="1"/>
</dbReference>
<dbReference type="GeneID" id="28823361"/>
<feature type="compositionally biased region" description="Low complexity" evidence="1">
    <location>
        <begin position="396"/>
        <end position="405"/>
    </location>
</feature>
<dbReference type="EMBL" id="KQ947435">
    <property type="protein sequence ID" value="KUJ08418.1"/>
    <property type="molecule type" value="Genomic_DNA"/>
</dbReference>
<dbReference type="CDD" id="cd01786">
    <property type="entry name" value="RA_STE50"/>
    <property type="match status" value="1"/>
</dbReference>
<dbReference type="InterPro" id="IPR038305">
    <property type="entry name" value="HeLo_sf"/>
</dbReference>
<evidence type="ECO:0000313" key="4">
    <source>
        <dbReference type="Proteomes" id="UP000070700"/>
    </source>
</evidence>
<dbReference type="GO" id="GO:0005078">
    <property type="term" value="F:MAP-kinase scaffold activity"/>
    <property type="evidence" value="ECO:0007669"/>
    <property type="project" value="TreeGrafter"/>
</dbReference>
<dbReference type="SUPFAM" id="SSF54236">
    <property type="entry name" value="Ubiquitin-like"/>
    <property type="match status" value="1"/>
</dbReference>
<protein>
    <recommendedName>
        <fullName evidence="2">Ras-associating domain-containing protein</fullName>
    </recommendedName>
</protein>
<proteinExistence type="predicted"/>
<dbReference type="RefSeq" id="XP_018062773.1">
    <property type="nucleotide sequence ID" value="XM_018213635.1"/>
</dbReference>
<evidence type="ECO:0000313" key="3">
    <source>
        <dbReference type="EMBL" id="KUJ08418.1"/>
    </source>
</evidence>
<dbReference type="AlphaFoldDB" id="A0A132B7N5"/>
<dbReference type="GO" id="GO:0005826">
    <property type="term" value="C:actomyosin contractile ring"/>
    <property type="evidence" value="ECO:0007669"/>
    <property type="project" value="TreeGrafter"/>
</dbReference>
<dbReference type="InParanoid" id="A0A132B7N5"/>
<dbReference type="PROSITE" id="PS50200">
    <property type="entry name" value="RA"/>
    <property type="match status" value="1"/>
</dbReference>
<feature type="compositionally biased region" description="Low complexity" evidence="1">
    <location>
        <begin position="179"/>
        <end position="195"/>
    </location>
</feature>
<gene>
    <name evidence="3" type="ORF">LY89DRAFT_676838</name>
</gene>
<dbReference type="Proteomes" id="UP000070700">
    <property type="component" value="Unassembled WGS sequence"/>
</dbReference>
<name>A0A132B7N5_MOLSC</name>
<dbReference type="KEGG" id="psco:LY89DRAFT_676838"/>
<organism evidence="3 4">
    <name type="scientific">Mollisia scopiformis</name>
    <name type="common">Conifer needle endophyte fungus</name>
    <name type="synonym">Phialocephala scopiformis</name>
    <dbReference type="NCBI Taxonomy" id="149040"/>
    <lineage>
        <taxon>Eukaryota</taxon>
        <taxon>Fungi</taxon>
        <taxon>Dikarya</taxon>
        <taxon>Ascomycota</taxon>
        <taxon>Pezizomycotina</taxon>
        <taxon>Leotiomycetes</taxon>
        <taxon>Helotiales</taxon>
        <taxon>Mollisiaceae</taxon>
        <taxon>Mollisia</taxon>
    </lineage>
</organism>
<dbReference type="Gene3D" id="3.10.20.90">
    <property type="entry name" value="Phosphatidylinositol 3-kinase Catalytic Subunit, Chain A, domain 1"/>
    <property type="match status" value="1"/>
</dbReference>
<dbReference type="STRING" id="149040.A0A132B7N5"/>
<dbReference type="InterPro" id="IPR013724">
    <property type="entry name" value="GIT_SHD"/>
</dbReference>
<dbReference type="OrthoDB" id="445896at2759"/>
<dbReference type="InterPro" id="IPR039892">
    <property type="entry name" value="Spa2/Sph1"/>
</dbReference>
<dbReference type="InterPro" id="IPR029071">
    <property type="entry name" value="Ubiquitin-like_domsf"/>
</dbReference>
<accession>A0A132B7N5</accession>
<dbReference type="PANTHER" id="PTHR21601:SF0">
    <property type="entry name" value="PROTEIN SPA2-RELATED"/>
    <property type="match status" value="1"/>
</dbReference>
<reference evidence="3 4" key="1">
    <citation type="submission" date="2015-10" db="EMBL/GenBank/DDBJ databases">
        <title>Full genome of DAOMC 229536 Phialocephala scopiformis, a fungal endophyte of spruce producing the potent anti-insectan compound rugulosin.</title>
        <authorList>
            <consortium name="DOE Joint Genome Institute"/>
            <person name="Walker A.K."/>
            <person name="Frasz S.L."/>
            <person name="Seifert K.A."/>
            <person name="Miller J.D."/>
            <person name="Mondo S.J."/>
            <person name="Labutti K."/>
            <person name="Lipzen A."/>
            <person name="Dockter R."/>
            <person name="Kennedy M."/>
            <person name="Grigoriev I.V."/>
            <person name="Spatafora J.W."/>
        </authorList>
    </citation>
    <scope>NUCLEOTIDE SEQUENCE [LARGE SCALE GENOMIC DNA]</scope>
    <source>
        <strain evidence="3 4">CBS 120377</strain>
    </source>
</reference>
<dbReference type="Gene3D" id="1.20.120.1020">
    <property type="entry name" value="Prion-inhibition and propagation, HeLo domain"/>
    <property type="match status" value="1"/>
</dbReference>
<evidence type="ECO:0000259" key="2">
    <source>
        <dbReference type="PROSITE" id="PS50200"/>
    </source>
</evidence>
<feature type="region of interest" description="Disordered" evidence="1">
    <location>
        <begin position="167"/>
        <end position="216"/>
    </location>
</feature>
<feature type="compositionally biased region" description="Pro residues" evidence="1">
    <location>
        <begin position="374"/>
        <end position="385"/>
    </location>
</feature>
<feature type="region of interest" description="Disordered" evidence="1">
    <location>
        <begin position="353"/>
        <end position="413"/>
    </location>
</feature>
<keyword evidence="4" id="KW-1185">Reference proteome</keyword>
<dbReference type="SMART" id="SM00555">
    <property type="entry name" value="GIT"/>
    <property type="match status" value="2"/>
</dbReference>
<dbReference type="PANTHER" id="PTHR21601">
    <property type="entry name" value="SPA2 PROTEIN"/>
    <property type="match status" value="1"/>
</dbReference>
<evidence type="ECO:0000256" key="1">
    <source>
        <dbReference type="SAM" id="MobiDB-lite"/>
    </source>
</evidence>
<dbReference type="SMART" id="SM00314">
    <property type="entry name" value="RA"/>
    <property type="match status" value="1"/>
</dbReference>
<feature type="compositionally biased region" description="Polar residues" evidence="1">
    <location>
        <begin position="196"/>
        <end position="211"/>
    </location>
</feature>
<feature type="domain" description="Ras-associating" evidence="2">
    <location>
        <begin position="420"/>
        <end position="493"/>
    </location>
</feature>
<dbReference type="InterPro" id="IPR029498">
    <property type="entry name" value="HeLo_dom"/>
</dbReference>
<dbReference type="InterPro" id="IPR000159">
    <property type="entry name" value="RA_dom"/>
</dbReference>
<dbReference type="GO" id="GO:1902716">
    <property type="term" value="C:cell cortex of growing cell tip"/>
    <property type="evidence" value="ECO:0007669"/>
    <property type="project" value="TreeGrafter"/>
</dbReference>